<dbReference type="Proteomes" id="UP000377595">
    <property type="component" value="Unassembled WGS sequence"/>
</dbReference>
<comment type="function">
    <text evidence="8">Ferredoxins are iron-sulfur proteins that transfer electrons in a wide variety of metabolic reactions.</text>
</comment>
<dbReference type="GO" id="GO:0051538">
    <property type="term" value="F:3 iron, 4 sulfur cluster binding"/>
    <property type="evidence" value="ECO:0007669"/>
    <property type="project" value="UniProtKB-KW"/>
</dbReference>
<keyword evidence="6 8" id="KW-0411">Iron-sulfur</keyword>
<dbReference type="PANTHER" id="PTHR36923">
    <property type="entry name" value="FERREDOXIN"/>
    <property type="match status" value="1"/>
</dbReference>
<organism evidence="9 10">
    <name type="scientific">Acrocarpospora pleiomorpha</name>
    <dbReference type="NCBI Taxonomy" id="90975"/>
    <lineage>
        <taxon>Bacteria</taxon>
        <taxon>Bacillati</taxon>
        <taxon>Actinomycetota</taxon>
        <taxon>Actinomycetes</taxon>
        <taxon>Streptosporangiales</taxon>
        <taxon>Streptosporangiaceae</taxon>
        <taxon>Acrocarpospora</taxon>
    </lineage>
</organism>
<dbReference type="EMBL" id="BLAF01000081">
    <property type="protein sequence ID" value="GES26189.1"/>
    <property type="molecule type" value="Genomic_DNA"/>
</dbReference>
<accession>A0A5M3Y1X2</accession>
<evidence type="ECO:0000313" key="9">
    <source>
        <dbReference type="EMBL" id="GES26189.1"/>
    </source>
</evidence>
<keyword evidence="10" id="KW-1185">Reference proteome</keyword>
<sequence length="73" mass="7587">MKFQVGTAGELTVDRSLCIGSGQCVLTAADVFDQDDDEGLVEVVVTEIDPAIADGVIQAADGCPSRALRYLAS</sequence>
<evidence type="ECO:0000256" key="8">
    <source>
        <dbReference type="RuleBase" id="RU368020"/>
    </source>
</evidence>
<reference evidence="9 10" key="1">
    <citation type="submission" date="2019-10" db="EMBL/GenBank/DDBJ databases">
        <title>Whole genome shotgun sequence of Acrocarpospora pleiomorpha NBRC 16267.</title>
        <authorList>
            <person name="Ichikawa N."/>
            <person name="Kimura A."/>
            <person name="Kitahashi Y."/>
            <person name="Komaki H."/>
            <person name="Oguchi A."/>
        </authorList>
    </citation>
    <scope>NUCLEOTIDE SEQUENCE [LARGE SCALE GENOMIC DNA]</scope>
    <source>
        <strain evidence="9 10">NBRC 16267</strain>
    </source>
</reference>
<keyword evidence="3 8" id="KW-0479">Metal-binding</keyword>
<keyword evidence="7" id="KW-0003">3Fe-4S</keyword>
<comment type="cofactor">
    <cofactor evidence="1">
        <name>[3Fe-4S] cluster</name>
        <dbReference type="ChEBI" id="CHEBI:21137"/>
    </cofactor>
</comment>
<dbReference type="PRINTS" id="PR00352">
    <property type="entry name" value="3FE4SFRDOXIN"/>
</dbReference>
<comment type="caution">
    <text evidence="9">The sequence shown here is derived from an EMBL/GenBank/DDBJ whole genome shotgun (WGS) entry which is preliminary data.</text>
</comment>
<dbReference type="InterPro" id="IPR051269">
    <property type="entry name" value="Fe-S_cluster_ET"/>
</dbReference>
<name>A0A5M3Y1X2_9ACTN</name>
<dbReference type="RefSeq" id="WP_170321982.1">
    <property type="nucleotide sequence ID" value="NZ_BAAAHM010000057.1"/>
</dbReference>
<dbReference type="GO" id="GO:0009055">
    <property type="term" value="F:electron transfer activity"/>
    <property type="evidence" value="ECO:0007669"/>
    <property type="project" value="UniProtKB-UniRule"/>
</dbReference>
<evidence type="ECO:0000256" key="5">
    <source>
        <dbReference type="ARBA" id="ARBA00023004"/>
    </source>
</evidence>
<protein>
    <recommendedName>
        <fullName evidence="8">Ferredoxin</fullName>
    </recommendedName>
</protein>
<gene>
    <name evidence="9" type="ORF">Aple_090880</name>
</gene>
<keyword evidence="4 8" id="KW-0249">Electron transport</keyword>
<evidence type="ECO:0000256" key="3">
    <source>
        <dbReference type="ARBA" id="ARBA00022723"/>
    </source>
</evidence>
<proteinExistence type="predicted"/>
<evidence type="ECO:0000256" key="4">
    <source>
        <dbReference type="ARBA" id="ARBA00022982"/>
    </source>
</evidence>
<dbReference type="SUPFAM" id="SSF54862">
    <property type="entry name" value="4Fe-4S ferredoxins"/>
    <property type="match status" value="1"/>
</dbReference>
<dbReference type="Gene3D" id="3.30.70.20">
    <property type="match status" value="1"/>
</dbReference>
<dbReference type="InterPro" id="IPR001080">
    <property type="entry name" value="3Fe4S_ferredoxin"/>
</dbReference>
<dbReference type="PANTHER" id="PTHR36923:SF3">
    <property type="entry name" value="FERREDOXIN"/>
    <property type="match status" value="1"/>
</dbReference>
<keyword evidence="5 8" id="KW-0408">Iron</keyword>
<evidence type="ECO:0000256" key="7">
    <source>
        <dbReference type="ARBA" id="ARBA00023291"/>
    </source>
</evidence>
<evidence type="ECO:0000256" key="1">
    <source>
        <dbReference type="ARBA" id="ARBA00001927"/>
    </source>
</evidence>
<evidence type="ECO:0000256" key="6">
    <source>
        <dbReference type="ARBA" id="ARBA00023014"/>
    </source>
</evidence>
<evidence type="ECO:0000313" key="10">
    <source>
        <dbReference type="Proteomes" id="UP000377595"/>
    </source>
</evidence>
<evidence type="ECO:0000256" key="2">
    <source>
        <dbReference type="ARBA" id="ARBA00022448"/>
    </source>
</evidence>
<dbReference type="AlphaFoldDB" id="A0A5M3Y1X2"/>
<dbReference type="Pfam" id="PF13370">
    <property type="entry name" value="Fer4_13"/>
    <property type="match status" value="1"/>
</dbReference>
<dbReference type="GO" id="GO:0005506">
    <property type="term" value="F:iron ion binding"/>
    <property type="evidence" value="ECO:0007669"/>
    <property type="project" value="UniProtKB-UniRule"/>
</dbReference>
<keyword evidence="2 8" id="KW-0813">Transport</keyword>